<comment type="caution">
    <text evidence="2">The sequence shown here is derived from an EMBL/GenBank/DDBJ whole genome shotgun (WGS) entry which is preliminary data.</text>
</comment>
<gene>
    <name evidence="2" type="ORF">RRG08_012766</name>
</gene>
<name>A0AAE0YRE3_9GAST</name>
<dbReference type="SUPFAM" id="SSF53098">
    <property type="entry name" value="Ribonuclease H-like"/>
    <property type="match status" value="1"/>
</dbReference>
<organism evidence="2 3">
    <name type="scientific">Elysia crispata</name>
    <name type="common">lettuce slug</name>
    <dbReference type="NCBI Taxonomy" id="231223"/>
    <lineage>
        <taxon>Eukaryota</taxon>
        <taxon>Metazoa</taxon>
        <taxon>Spiralia</taxon>
        <taxon>Lophotrochozoa</taxon>
        <taxon>Mollusca</taxon>
        <taxon>Gastropoda</taxon>
        <taxon>Heterobranchia</taxon>
        <taxon>Euthyneura</taxon>
        <taxon>Panpulmonata</taxon>
        <taxon>Sacoglossa</taxon>
        <taxon>Placobranchoidea</taxon>
        <taxon>Plakobranchidae</taxon>
        <taxon>Elysia</taxon>
    </lineage>
</organism>
<dbReference type="InterPro" id="IPR036397">
    <property type="entry name" value="RNaseH_sf"/>
</dbReference>
<proteinExistence type="predicted"/>
<evidence type="ECO:0000259" key="1">
    <source>
        <dbReference type="PROSITE" id="PS50994"/>
    </source>
</evidence>
<reference evidence="2" key="1">
    <citation type="journal article" date="2023" name="G3 (Bethesda)">
        <title>A reference genome for the long-term kleptoplast-retaining sea slug Elysia crispata morphotype clarki.</title>
        <authorList>
            <person name="Eastman K.E."/>
            <person name="Pendleton A.L."/>
            <person name="Shaikh M.A."/>
            <person name="Suttiyut T."/>
            <person name="Ogas R."/>
            <person name="Tomko P."/>
            <person name="Gavelis G."/>
            <person name="Widhalm J.R."/>
            <person name="Wisecaver J.H."/>
        </authorList>
    </citation>
    <scope>NUCLEOTIDE SEQUENCE</scope>
    <source>
        <strain evidence="2">ECLA1</strain>
    </source>
</reference>
<dbReference type="GO" id="GO:0003676">
    <property type="term" value="F:nucleic acid binding"/>
    <property type="evidence" value="ECO:0007669"/>
    <property type="project" value="InterPro"/>
</dbReference>
<evidence type="ECO:0000313" key="2">
    <source>
        <dbReference type="EMBL" id="KAK3755544.1"/>
    </source>
</evidence>
<dbReference type="EMBL" id="JAWDGP010005594">
    <property type="protein sequence ID" value="KAK3755544.1"/>
    <property type="molecule type" value="Genomic_DNA"/>
</dbReference>
<dbReference type="PROSITE" id="PS50994">
    <property type="entry name" value="INTEGRASE"/>
    <property type="match status" value="1"/>
</dbReference>
<feature type="domain" description="Integrase catalytic" evidence="1">
    <location>
        <begin position="399"/>
        <end position="482"/>
    </location>
</feature>
<dbReference type="Proteomes" id="UP001283361">
    <property type="component" value="Unassembled WGS sequence"/>
</dbReference>
<dbReference type="InterPro" id="IPR001584">
    <property type="entry name" value="Integrase_cat-core"/>
</dbReference>
<dbReference type="InterPro" id="IPR012337">
    <property type="entry name" value="RNaseH-like_sf"/>
</dbReference>
<evidence type="ECO:0000313" key="3">
    <source>
        <dbReference type="Proteomes" id="UP001283361"/>
    </source>
</evidence>
<accession>A0AAE0YRE3</accession>
<dbReference type="AlphaFoldDB" id="A0AAE0YRE3"/>
<sequence>MHFFNDPAPPGNVIDYLEVSEDCYEYCFPKRDIEVWNTGDFYLDGDGFFIHKDCDQDNRTTIRYVLQKTSGHWDIVPKVKVPQINRRGKAVKRLTMDCDKWLVFYPQKDYKRYCAPQRLPVWLPHSFADTLPQWDRDDQDTVQDLFYLVVGYTTPMKAKIFKVEHGPIHKWTDLSKHHPQLVEDLEVEALMSAQKILSDNALEEMGDSVDSPYTTRTKKAVEFLSRFVHAAVTVVAMVVTIVKQHLEGRSDIAKEQRNLVMLEMTLICPTKPQQHLEGRSDIAKDQRNLVMLEMTLVCHLQSAKLGAIEQGWTAELALFDLNIKYHAQKQNTNADALSRHPGQKKQRWRVVNWRWFYRRRVLLTTGLDTRVQREYFSLYVDKSSPPNSQETWCGPPSTARTSPCHSVSRVVAIDFTKLEVSADGKEDILVLTDVFTKWTVDVAKKDQSSMSVVKVLLKEWIPHLGFHADFTLTKASVSKLTL</sequence>
<protein>
    <recommendedName>
        <fullName evidence="1">Integrase catalytic domain-containing protein</fullName>
    </recommendedName>
</protein>
<dbReference type="GO" id="GO:0015074">
    <property type="term" value="P:DNA integration"/>
    <property type="evidence" value="ECO:0007669"/>
    <property type="project" value="InterPro"/>
</dbReference>
<dbReference type="Gene3D" id="3.30.420.10">
    <property type="entry name" value="Ribonuclease H-like superfamily/Ribonuclease H"/>
    <property type="match status" value="1"/>
</dbReference>
<keyword evidence="3" id="KW-1185">Reference proteome</keyword>